<dbReference type="AlphaFoldDB" id="A0AA37UGD7"/>
<proteinExistence type="predicted"/>
<keyword evidence="2" id="KW-0812">Transmembrane</keyword>
<feature type="compositionally biased region" description="Low complexity" evidence="1">
    <location>
        <begin position="262"/>
        <end position="285"/>
    </location>
</feature>
<evidence type="ECO:0000313" key="4">
    <source>
        <dbReference type="Proteomes" id="UP001157160"/>
    </source>
</evidence>
<dbReference type="EMBL" id="BSUL01000001">
    <property type="protein sequence ID" value="GMA26967.1"/>
    <property type="molecule type" value="Genomic_DNA"/>
</dbReference>
<sequence length="503" mass="50812">MTQWNDQAPLSRRQARERERHGDGSLPASAVSAASPVEPEPSITSPFGSAAGPGAARPASAGQPGSAVDGSGERSRGRRASGASVDGAAAAPGPASVASAAEPGLRRRDARSRGTAPATPSRDAAARAPEPSVSEPAVPPVVSAFTAASAAEPGSRRARRAAEQARTEPQAPSVAITDSQWAAVTQRGSAAEPGDRPAPSFWSDASTRTAGPQPAPEWAPPAALPEVRSASEPGDRTPEPIAAPPAVVPGPPEAGSDEPAEEQGSGEAAAATDPTSPAASDAPEPAVRRRGTWQAPEQPAEQQHTTAPQPFGRRSEPVAAPSEERPVPPAAETIVPPVGPGVGHWSRQSQSEDDTQSGTGAIGRGMGFASPLNSTNSLVLPSIPEPGGNLTGPLGGSGEVLLTGSMELPRSLGSSGADPRRYDTSEVDRLFETGDYEEVSTDSTPVLAARAISSHSATRGLVAAQRPRGSQQFPTALAIGAGVAAVVVVGLFVVMVVTGVFTN</sequence>
<feature type="compositionally biased region" description="Low complexity" evidence="1">
    <location>
        <begin position="27"/>
        <end position="70"/>
    </location>
</feature>
<name>A0AA37UGD7_9MICO</name>
<feature type="compositionally biased region" description="Pro residues" evidence="1">
    <location>
        <begin position="241"/>
        <end position="252"/>
    </location>
</feature>
<evidence type="ECO:0000313" key="3">
    <source>
        <dbReference type="EMBL" id="GMA26967.1"/>
    </source>
</evidence>
<feature type="compositionally biased region" description="Pro residues" evidence="1">
    <location>
        <begin position="213"/>
        <end position="223"/>
    </location>
</feature>
<feature type="compositionally biased region" description="Polar residues" evidence="1">
    <location>
        <begin position="176"/>
        <end position="188"/>
    </location>
</feature>
<organism evidence="3 4">
    <name type="scientific">Arenivirga flava</name>
    <dbReference type="NCBI Taxonomy" id="1930060"/>
    <lineage>
        <taxon>Bacteria</taxon>
        <taxon>Bacillati</taxon>
        <taxon>Actinomycetota</taxon>
        <taxon>Actinomycetes</taxon>
        <taxon>Micrococcales</taxon>
        <taxon>Microbacteriaceae</taxon>
        <taxon>Arenivirga</taxon>
    </lineage>
</organism>
<protein>
    <submittedName>
        <fullName evidence="3">Uncharacterized protein</fullName>
    </submittedName>
</protein>
<gene>
    <name evidence="3" type="ORF">GCM10025874_02200</name>
</gene>
<reference evidence="3 4" key="1">
    <citation type="journal article" date="2014" name="Int. J. Syst. Evol. Microbiol.">
        <title>Complete genome sequence of Corynebacterium casei LMG S-19264T (=DSM 44701T), isolated from a smear-ripened cheese.</title>
        <authorList>
            <consortium name="US DOE Joint Genome Institute (JGI-PGF)"/>
            <person name="Walter F."/>
            <person name="Albersmeier A."/>
            <person name="Kalinowski J."/>
            <person name="Ruckert C."/>
        </authorList>
    </citation>
    <scope>NUCLEOTIDE SEQUENCE [LARGE SCALE GENOMIC DNA]</scope>
    <source>
        <strain evidence="3 4">NBRC 112289</strain>
    </source>
</reference>
<evidence type="ECO:0000256" key="1">
    <source>
        <dbReference type="SAM" id="MobiDB-lite"/>
    </source>
</evidence>
<accession>A0AA37UGD7</accession>
<feature type="compositionally biased region" description="Basic and acidic residues" evidence="1">
    <location>
        <begin position="14"/>
        <end position="23"/>
    </location>
</feature>
<feature type="region of interest" description="Disordered" evidence="1">
    <location>
        <begin position="1"/>
        <end position="398"/>
    </location>
</feature>
<keyword evidence="2" id="KW-1133">Transmembrane helix</keyword>
<feature type="compositionally biased region" description="Gly residues" evidence="1">
    <location>
        <begin position="389"/>
        <end position="398"/>
    </location>
</feature>
<evidence type="ECO:0000256" key="2">
    <source>
        <dbReference type="SAM" id="Phobius"/>
    </source>
</evidence>
<feature type="transmembrane region" description="Helical" evidence="2">
    <location>
        <begin position="476"/>
        <end position="501"/>
    </location>
</feature>
<dbReference type="Proteomes" id="UP001157160">
    <property type="component" value="Unassembled WGS sequence"/>
</dbReference>
<keyword evidence="2" id="KW-0472">Membrane</keyword>
<keyword evidence="4" id="KW-1185">Reference proteome</keyword>
<feature type="compositionally biased region" description="Low complexity" evidence="1">
    <location>
        <begin position="80"/>
        <end position="102"/>
    </location>
</feature>
<feature type="compositionally biased region" description="Low complexity" evidence="1">
    <location>
        <begin position="128"/>
        <end position="144"/>
    </location>
</feature>
<comment type="caution">
    <text evidence="3">The sequence shown here is derived from an EMBL/GenBank/DDBJ whole genome shotgun (WGS) entry which is preliminary data.</text>
</comment>